<keyword evidence="5 9" id="KW-0546">Nucleotide metabolism</keyword>
<dbReference type="Gene3D" id="3.20.20.140">
    <property type="entry name" value="Metal-dependent hydrolases"/>
    <property type="match status" value="1"/>
</dbReference>
<dbReference type="SUPFAM" id="SSF51556">
    <property type="entry name" value="Metallo-dependent hydrolases"/>
    <property type="match status" value="1"/>
</dbReference>
<evidence type="ECO:0000256" key="1">
    <source>
        <dbReference type="ARBA" id="ARBA00012784"/>
    </source>
</evidence>
<dbReference type="GO" id="GO:0008270">
    <property type="term" value="F:zinc ion binding"/>
    <property type="evidence" value="ECO:0007669"/>
    <property type="project" value="UniProtKB-UniRule"/>
</dbReference>
<dbReference type="GO" id="GO:0005829">
    <property type="term" value="C:cytosol"/>
    <property type="evidence" value="ECO:0007669"/>
    <property type="project" value="TreeGrafter"/>
</dbReference>
<dbReference type="Proteomes" id="UP000306888">
    <property type="component" value="Unassembled WGS sequence"/>
</dbReference>
<dbReference type="HAMAP" id="MF_00540">
    <property type="entry name" value="A_deaminase"/>
    <property type="match status" value="1"/>
</dbReference>
<feature type="binding site" evidence="9">
    <location>
        <position position="14"/>
    </location>
    <ligand>
        <name>substrate</name>
    </ligand>
</feature>
<dbReference type="GO" id="GO:0004000">
    <property type="term" value="F:adenosine deaminase activity"/>
    <property type="evidence" value="ECO:0007669"/>
    <property type="project" value="UniProtKB-UniRule"/>
</dbReference>
<dbReference type="InterPro" id="IPR032466">
    <property type="entry name" value="Metal_Hydrolase"/>
</dbReference>
<protein>
    <recommendedName>
        <fullName evidence="1 9">Adenosine deaminase</fullName>
        <ecNumber evidence="1 9">3.5.4.4</ecNumber>
    </recommendedName>
    <alternativeName>
        <fullName evidence="6 9">Adenosine aminohydrolase</fullName>
    </alternativeName>
</protein>
<dbReference type="GO" id="GO:0009117">
    <property type="term" value="P:nucleotide metabolic process"/>
    <property type="evidence" value="ECO:0007669"/>
    <property type="project" value="UniProtKB-KW"/>
</dbReference>
<feature type="site" description="Important for catalytic activity" evidence="9">
    <location>
        <position position="221"/>
    </location>
</feature>
<dbReference type="NCBIfam" id="TIGR01430">
    <property type="entry name" value="aden_deam"/>
    <property type="match status" value="1"/>
</dbReference>
<dbReference type="InterPro" id="IPR001365">
    <property type="entry name" value="A_deaminase_dom"/>
</dbReference>
<keyword evidence="3 9" id="KW-0378">Hydrolase</keyword>
<feature type="binding site" evidence="9">
    <location>
        <position position="12"/>
    </location>
    <ligand>
        <name>Zn(2+)</name>
        <dbReference type="ChEBI" id="CHEBI:29105"/>
        <note>catalytic</note>
    </ligand>
</feature>
<comment type="catalytic activity">
    <reaction evidence="8">
        <text>2'-deoxyadenosine + H2O + H(+) = 2'-deoxyinosine + NH4(+)</text>
        <dbReference type="Rhea" id="RHEA:28190"/>
        <dbReference type="ChEBI" id="CHEBI:15377"/>
        <dbReference type="ChEBI" id="CHEBI:15378"/>
        <dbReference type="ChEBI" id="CHEBI:17256"/>
        <dbReference type="ChEBI" id="CHEBI:28938"/>
        <dbReference type="ChEBI" id="CHEBI:28997"/>
        <dbReference type="EC" id="3.5.4.4"/>
    </reaction>
    <physiologicalReaction direction="left-to-right" evidence="8">
        <dbReference type="Rhea" id="RHEA:28191"/>
    </physiologicalReaction>
</comment>
<accession>A0A4S2DNS8</accession>
<dbReference type="GO" id="GO:0043103">
    <property type="term" value="P:hypoxanthine salvage"/>
    <property type="evidence" value="ECO:0007669"/>
    <property type="project" value="TreeGrafter"/>
</dbReference>
<dbReference type="CDD" id="cd01320">
    <property type="entry name" value="ADA"/>
    <property type="match status" value="1"/>
</dbReference>
<proteinExistence type="inferred from homology"/>
<dbReference type="InterPro" id="IPR028893">
    <property type="entry name" value="A_deaminase"/>
</dbReference>
<gene>
    <name evidence="9" type="primary">add</name>
    <name evidence="11" type="ORF">E5347_04415</name>
</gene>
<sequence>MDIKKLPKIELHCHLDGSLRIETAVELAKKEKIEIESYRYEYVKDLLSIGEECTSLDDYLTKFYLPNSLMQSSENLKRIAYELLEDASKENVKYMEVRFAPILHTQNGLTLKEVIKAVVDGIKKAELDFDIKGNAIISCMRSMSLDHVYDSIEAGKEFIGQGVSAIDLAAVENKGFAVDYIDAINLAKGYGYKVTIHAGETGFAENVIDAINLLGAERIGHGFYIYKSKEVYDLVKEKGVTLEVCPKSNIDTKAVDSYKNHPFYKYYKDGINISISTDNRTVSNITLSEELESIFNTFDLTLDEYNDIYYRSIKSAFCDEETKKWLLTFVN</sequence>
<feature type="domain" description="Adenosine deaminase" evidence="10">
    <location>
        <begin position="7"/>
        <end position="328"/>
    </location>
</feature>
<dbReference type="GO" id="GO:0009168">
    <property type="term" value="P:purine ribonucleoside monophosphate biosynthetic process"/>
    <property type="evidence" value="ECO:0007669"/>
    <property type="project" value="UniProtKB-UniRule"/>
</dbReference>
<dbReference type="PANTHER" id="PTHR11409">
    <property type="entry name" value="ADENOSINE DEAMINASE"/>
    <property type="match status" value="1"/>
</dbReference>
<evidence type="ECO:0000256" key="9">
    <source>
        <dbReference type="HAMAP-Rule" id="MF_00540"/>
    </source>
</evidence>
<organism evidence="11 12">
    <name type="scientific">Clostridium sartagoforme</name>
    <dbReference type="NCBI Taxonomy" id="84031"/>
    <lineage>
        <taxon>Bacteria</taxon>
        <taxon>Bacillati</taxon>
        <taxon>Bacillota</taxon>
        <taxon>Clostridia</taxon>
        <taxon>Eubacteriales</taxon>
        <taxon>Clostridiaceae</taxon>
        <taxon>Clostridium</taxon>
    </lineage>
</organism>
<keyword evidence="12" id="KW-1185">Reference proteome</keyword>
<evidence type="ECO:0000256" key="4">
    <source>
        <dbReference type="ARBA" id="ARBA00022833"/>
    </source>
</evidence>
<dbReference type="EC" id="3.5.4.4" evidence="1 9"/>
<dbReference type="Pfam" id="PF00962">
    <property type="entry name" value="A_deaminase"/>
    <property type="match status" value="1"/>
</dbReference>
<dbReference type="OrthoDB" id="9779574at2"/>
<feature type="binding site" evidence="9">
    <location>
        <position position="16"/>
    </location>
    <ligand>
        <name>substrate</name>
    </ligand>
</feature>
<comment type="catalytic activity">
    <reaction evidence="7">
        <text>adenosine + H2O + H(+) = inosine + NH4(+)</text>
        <dbReference type="Rhea" id="RHEA:24408"/>
        <dbReference type="ChEBI" id="CHEBI:15377"/>
        <dbReference type="ChEBI" id="CHEBI:15378"/>
        <dbReference type="ChEBI" id="CHEBI:16335"/>
        <dbReference type="ChEBI" id="CHEBI:17596"/>
        <dbReference type="ChEBI" id="CHEBI:28938"/>
        <dbReference type="EC" id="3.5.4.4"/>
    </reaction>
    <physiologicalReaction direction="left-to-right" evidence="7">
        <dbReference type="Rhea" id="RHEA:24409"/>
    </physiologicalReaction>
</comment>
<evidence type="ECO:0000256" key="7">
    <source>
        <dbReference type="ARBA" id="ARBA00047989"/>
    </source>
</evidence>
<feature type="binding site" evidence="9">
    <location>
        <position position="197"/>
    </location>
    <ligand>
        <name>Zn(2+)</name>
        <dbReference type="ChEBI" id="CHEBI:29105"/>
        <note>catalytic</note>
    </ligand>
</feature>
<evidence type="ECO:0000256" key="5">
    <source>
        <dbReference type="ARBA" id="ARBA00023080"/>
    </source>
</evidence>
<comment type="caution">
    <text evidence="11">The sequence shown here is derived from an EMBL/GenBank/DDBJ whole genome shotgun (WGS) entry which is preliminary data.</text>
</comment>
<comment type="caution">
    <text evidence="9">Lacks conserved residue(s) required for the propagation of feature annotation.</text>
</comment>
<dbReference type="EMBL" id="SRYR01000001">
    <property type="protein sequence ID" value="TGY44068.1"/>
    <property type="molecule type" value="Genomic_DNA"/>
</dbReference>
<evidence type="ECO:0000256" key="8">
    <source>
        <dbReference type="ARBA" id="ARBA00049213"/>
    </source>
</evidence>
<dbReference type="AlphaFoldDB" id="A0A4S2DNS8"/>
<reference evidence="11 12" key="1">
    <citation type="submission" date="2019-04" db="EMBL/GenBank/DDBJ databases">
        <title>Microbes associate with the intestines of laboratory mice.</title>
        <authorList>
            <person name="Navarre W."/>
            <person name="Wong E."/>
            <person name="Huang K."/>
            <person name="Tropini C."/>
            <person name="Ng K."/>
            <person name="Yu B."/>
        </authorList>
    </citation>
    <scope>NUCLEOTIDE SEQUENCE [LARGE SCALE GENOMIC DNA]</scope>
    <source>
        <strain evidence="11 12">NM50_B9-20</strain>
    </source>
</reference>
<evidence type="ECO:0000313" key="12">
    <source>
        <dbReference type="Proteomes" id="UP000306888"/>
    </source>
</evidence>
<comment type="function">
    <text evidence="9">Catalyzes the hydrolytic deamination of adenosine and 2-deoxyadenosine.</text>
</comment>
<evidence type="ECO:0000256" key="2">
    <source>
        <dbReference type="ARBA" id="ARBA00022723"/>
    </source>
</evidence>
<evidence type="ECO:0000259" key="10">
    <source>
        <dbReference type="Pfam" id="PF00962"/>
    </source>
</evidence>
<dbReference type="GO" id="GO:0046936">
    <property type="term" value="F:2'-deoxyadenosine deaminase activity"/>
    <property type="evidence" value="ECO:0007669"/>
    <property type="project" value="RHEA"/>
</dbReference>
<keyword evidence="2 9" id="KW-0479">Metal-binding</keyword>
<feature type="binding site" evidence="9">
    <location>
        <position position="14"/>
    </location>
    <ligand>
        <name>Zn(2+)</name>
        <dbReference type="ChEBI" id="CHEBI:29105"/>
        <note>catalytic</note>
    </ligand>
</feature>
<dbReference type="InterPro" id="IPR006330">
    <property type="entry name" value="Ado/ade_deaminase"/>
</dbReference>
<name>A0A4S2DNS8_9CLOT</name>
<evidence type="ECO:0000256" key="6">
    <source>
        <dbReference type="ARBA" id="ARBA00031852"/>
    </source>
</evidence>
<dbReference type="GO" id="GO:0046103">
    <property type="term" value="P:inosine biosynthetic process"/>
    <property type="evidence" value="ECO:0007669"/>
    <property type="project" value="TreeGrafter"/>
</dbReference>
<comment type="cofactor">
    <cofactor evidence="9">
        <name>Zn(2+)</name>
        <dbReference type="ChEBI" id="CHEBI:29105"/>
    </cofactor>
    <text evidence="9">Binds 1 zinc ion per subunit.</text>
</comment>
<dbReference type="GO" id="GO:0006154">
    <property type="term" value="P:adenosine catabolic process"/>
    <property type="evidence" value="ECO:0007669"/>
    <property type="project" value="TreeGrafter"/>
</dbReference>
<dbReference type="PANTHER" id="PTHR11409:SF43">
    <property type="entry name" value="ADENOSINE DEAMINASE"/>
    <property type="match status" value="1"/>
</dbReference>
<feature type="active site" description="Proton donor" evidence="9">
    <location>
        <position position="200"/>
    </location>
</feature>
<comment type="similarity">
    <text evidence="9">Belongs to the metallo-dependent hydrolases superfamily. Adenosine and AMP deaminases family. Adenosine deaminase subfamily.</text>
</comment>
<evidence type="ECO:0000256" key="3">
    <source>
        <dbReference type="ARBA" id="ARBA00022801"/>
    </source>
</evidence>
<keyword evidence="4 9" id="KW-0862">Zinc</keyword>
<feature type="binding site" evidence="9">
    <location>
        <position position="278"/>
    </location>
    <ligand>
        <name>Zn(2+)</name>
        <dbReference type="ChEBI" id="CHEBI:29105"/>
        <note>catalytic</note>
    </ligand>
</feature>
<dbReference type="RefSeq" id="WP_136005025.1">
    <property type="nucleotide sequence ID" value="NZ_SRYR01000001.1"/>
</dbReference>
<evidence type="ECO:0000313" key="11">
    <source>
        <dbReference type="EMBL" id="TGY44068.1"/>
    </source>
</evidence>